<evidence type="ECO:0000256" key="6">
    <source>
        <dbReference type="ARBA" id="ARBA00022989"/>
    </source>
</evidence>
<dbReference type="SUPFAM" id="SSF161098">
    <property type="entry name" value="MetI-like"/>
    <property type="match status" value="1"/>
</dbReference>
<keyword evidence="7 8" id="KW-0472">Membrane</keyword>
<keyword evidence="3" id="KW-1003">Cell membrane</keyword>
<dbReference type="NCBIfam" id="TIGR03004">
    <property type="entry name" value="ectoine_ehuC"/>
    <property type="match status" value="1"/>
</dbReference>
<accession>A0ABW3D9Z7</accession>
<feature type="transmembrane region" description="Helical" evidence="8">
    <location>
        <begin position="138"/>
        <end position="166"/>
    </location>
</feature>
<dbReference type="PANTHER" id="PTHR30614:SF0">
    <property type="entry name" value="L-CYSTINE TRANSPORT SYSTEM PERMEASE PROTEIN TCYL"/>
    <property type="match status" value="1"/>
</dbReference>
<dbReference type="InterPro" id="IPR014342">
    <property type="entry name" value="Ectoine_EhuC"/>
</dbReference>
<evidence type="ECO:0000256" key="5">
    <source>
        <dbReference type="ARBA" id="ARBA00022970"/>
    </source>
</evidence>
<dbReference type="InterPro" id="IPR035906">
    <property type="entry name" value="MetI-like_sf"/>
</dbReference>
<proteinExistence type="inferred from homology"/>
<feature type="transmembrane region" description="Helical" evidence="8">
    <location>
        <begin position="51"/>
        <end position="74"/>
    </location>
</feature>
<name>A0ABW3D9Z7_9BACL</name>
<gene>
    <name evidence="10" type="primary">ehuC</name>
    <name evidence="10" type="ORF">ACFQ03_07995</name>
</gene>
<comment type="caution">
    <text evidence="10">The sequence shown here is derived from an EMBL/GenBank/DDBJ whole genome shotgun (WGS) entry which is preliminary data.</text>
</comment>
<dbReference type="InterPro" id="IPR043429">
    <property type="entry name" value="ArtM/GltK/GlnP/TcyL/YhdX-like"/>
</dbReference>
<evidence type="ECO:0000256" key="2">
    <source>
        <dbReference type="ARBA" id="ARBA00022448"/>
    </source>
</evidence>
<keyword evidence="6 8" id="KW-1133">Transmembrane helix</keyword>
<dbReference type="CDD" id="cd06261">
    <property type="entry name" value="TM_PBP2"/>
    <property type="match status" value="1"/>
</dbReference>
<dbReference type="InterPro" id="IPR000515">
    <property type="entry name" value="MetI-like"/>
</dbReference>
<evidence type="ECO:0000256" key="1">
    <source>
        <dbReference type="ARBA" id="ARBA00004651"/>
    </source>
</evidence>
<evidence type="ECO:0000313" key="11">
    <source>
        <dbReference type="Proteomes" id="UP001597120"/>
    </source>
</evidence>
<dbReference type="InterPro" id="IPR010065">
    <property type="entry name" value="AA_ABC_transptr_permease_3TM"/>
</dbReference>
<evidence type="ECO:0000259" key="9">
    <source>
        <dbReference type="PROSITE" id="PS50928"/>
    </source>
</evidence>
<dbReference type="Pfam" id="PF00528">
    <property type="entry name" value="BPD_transp_1"/>
    <property type="match status" value="1"/>
</dbReference>
<evidence type="ECO:0000256" key="4">
    <source>
        <dbReference type="ARBA" id="ARBA00022692"/>
    </source>
</evidence>
<dbReference type="PROSITE" id="PS50928">
    <property type="entry name" value="ABC_TM1"/>
    <property type="match status" value="1"/>
</dbReference>
<sequence>MDSWADFLPTLMRGVKITLLVTIYSTIFAFVMSFIAGFGRLSKFRIIRWVTVIYVEIFRGTSLLVQLFWIYFALPMLIDVRVSALMASVLALGLNSGAYGSEVVRSSILAVPRGQTEATIALNMTPGQRMRLVILPQAFVRMLPAFGNLLIELLKGTSLVSFITVMDLTYQGMILRSYSNYHTTEIFIMLLVIYFIIAYVLTLIVRWFEKRAAAGRS</sequence>
<feature type="transmembrane region" description="Helical" evidence="8">
    <location>
        <begin position="17"/>
        <end position="39"/>
    </location>
</feature>
<dbReference type="RefSeq" id="WP_225312696.1">
    <property type="nucleotide sequence ID" value="NZ_JBHTIU010000027.1"/>
</dbReference>
<keyword evidence="11" id="KW-1185">Reference proteome</keyword>
<organism evidence="10 11">
    <name type="scientific">Paenibacillus residui</name>
    <dbReference type="NCBI Taxonomy" id="629724"/>
    <lineage>
        <taxon>Bacteria</taxon>
        <taxon>Bacillati</taxon>
        <taxon>Bacillota</taxon>
        <taxon>Bacilli</taxon>
        <taxon>Bacillales</taxon>
        <taxon>Paenibacillaceae</taxon>
        <taxon>Paenibacillus</taxon>
    </lineage>
</organism>
<evidence type="ECO:0000256" key="7">
    <source>
        <dbReference type="ARBA" id="ARBA00023136"/>
    </source>
</evidence>
<dbReference type="NCBIfam" id="TIGR01726">
    <property type="entry name" value="HEQRo_perm_3TM"/>
    <property type="match status" value="1"/>
</dbReference>
<feature type="transmembrane region" description="Helical" evidence="8">
    <location>
        <begin position="186"/>
        <end position="208"/>
    </location>
</feature>
<protein>
    <submittedName>
        <fullName evidence="10">Ectoine/hydroxyectoine ABC transporter permease subunit EhuC</fullName>
    </submittedName>
</protein>
<comment type="similarity">
    <text evidence="8">Belongs to the binding-protein-dependent transport system permease family.</text>
</comment>
<reference evidence="11" key="1">
    <citation type="journal article" date="2019" name="Int. J. Syst. Evol. Microbiol.">
        <title>The Global Catalogue of Microorganisms (GCM) 10K type strain sequencing project: providing services to taxonomists for standard genome sequencing and annotation.</title>
        <authorList>
            <consortium name="The Broad Institute Genomics Platform"/>
            <consortium name="The Broad Institute Genome Sequencing Center for Infectious Disease"/>
            <person name="Wu L."/>
            <person name="Ma J."/>
        </authorList>
    </citation>
    <scope>NUCLEOTIDE SEQUENCE [LARGE SCALE GENOMIC DNA]</scope>
    <source>
        <strain evidence="11">CCUG 57263</strain>
    </source>
</reference>
<dbReference type="Proteomes" id="UP001597120">
    <property type="component" value="Unassembled WGS sequence"/>
</dbReference>
<dbReference type="Gene3D" id="1.10.3720.10">
    <property type="entry name" value="MetI-like"/>
    <property type="match status" value="1"/>
</dbReference>
<evidence type="ECO:0000313" key="10">
    <source>
        <dbReference type="EMBL" id="MFD0869089.1"/>
    </source>
</evidence>
<dbReference type="PANTHER" id="PTHR30614">
    <property type="entry name" value="MEMBRANE COMPONENT OF AMINO ACID ABC TRANSPORTER"/>
    <property type="match status" value="1"/>
</dbReference>
<keyword evidence="5" id="KW-0029">Amino-acid transport</keyword>
<evidence type="ECO:0000256" key="8">
    <source>
        <dbReference type="RuleBase" id="RU363032"/>
    </source>
</evidence>
<feature type="domain" description="ABC transmembrane type-1" evidence="9">
    <location>
        <begin position="15"/>
        <end position="205"/>
    </location>
</feature>
<comment type="subcellular location">
    <subcellularLocation>
        <location evidence="1 8">Cell membrane</location>
        <topology evidence="1 8">Multi-pass membrane protein</topology>
    </subcellularLocation>
</comment>
<keyword evidence="4 8" id="KW-0812">Transmembrane</keyword>
<evidence type="ECO:0000256" key="3">
    <source>
        <dbReference type="ARBA" id="ARBA00022475"/>
    </source>
</evidence>
<dbReference type="EMBL" id="JBHTIU010000027">
    <property type="protein sequence ID" value="MFD0869089.1"/>
    <property type="molecule type" value="Genomic_DNA"/>
</dbReference>
<feature type="transmembrane region" description="Helical" evidence="8">
    <location>
        <begin position="80"/>
        <end position="99"/>
    </location>
</feature>
<keyword evidence="2 8" id="KW-0813">Transport</keyword>